<dbReference type="PROSITE" id="PS50297">
    <property type="entry name" value="ANK_REP_REGION"/>
    <property type="match status" value="3"/>
</dbReference>
<dbReference type="SUPFAM" id="SSF48403">
    <property type="entry name" value="Ankyrin repeat"/>
    <property type="match status" value="1"/>
</dbReference>
<dbReference type="InterPro" id="IPR002110">
    <property type="entry name" value="Ankyrin_rpt"/>
</dbReference>
<dbReference type="RefSeq" id="WP_180551518.1">
    <property type="nucleotide sequence ID" value="NZ_DAIPTI010000001.1"/>
</dbReference>
<name>A0A853IZP7_9BURK</name>
<dbReference type="Proteomes" id="UP000589716">
    <property type="component" value="Unassembled WGS sequence"/>
</dbReference>
<evidence type="ECO:0000313" key="7">
    <source>
        <dbReference type="Proteomes" id="UP000589716"/>
    </source>
</evidence>
<evidence type="ECO:0000313" key="4">
    <source>
        <dbReference type="EMBL" id="NZA03423.1"/>
    </source>
</evidence>
<evidence type="ECO:0000256" key="1">
    <source>
        <dbReference type="PROSITE-ProRule" id="PRU00023"/>
    </source>
</evidence>
<dbReference type="Pfam" id="PF13606">
    <property type="entry name" value="Ank_3"/>
    <property type="match status" value="1"/>
</dbReference>
<dbReference type="SMART" id="SM00248">
    <property type="entry name" value="ANK"/>
    <property type="match status" value="5"/>
</dbReference>
<feature type="chain" id="PRO_5036418751" evidence="2">
    <location>
        <begin position="24"/>
        <end position="223"/>
    </location>
</feature>
<feature type="repeat" description="ANK" evidence="1">
    <location>
        <begin position="90"/>
        <end position="118"/>
    </location>
</feature>
<protein>
    <submittedName>
        <fullName evidence="4">Ankyrin repeat domain-containing protein</fullName>
    </submittedName>
</protein>
<keyword evidence="1" id="KW-0040">ANK repeat</keyword>
<feature type="signal peptide" evidence="2">
    <location>
        <begin position="1"/>
        <end position="23"/>
    </location>
</feature>
<dbReference type="EMBL" id="JACCKX010000004">
    <property type="protein sequence ID" value="NZA03506.1"/>
    <property type="molecule type" value="Genomic_DNA"/>
</dbReference>
<dbReference type="EMBL" id="JACCKX010000001">
    <property type="protein sequence ID" value="NZA03273.1"/>
    <property type="molecule type" value="Genomic_DNA"/>
</dbReference>
<accession>A0A853IZP7</accession>
<dbReference type="Pfam" id="PF13637">
    <property type="entry name" value="Ank_4"/>
    <property type="match status" value="1"/>
</dbReference>
<evidence type="ECO:0000313" key="5">
    <source>
        <dbReference type="EMBL" id="NZA03465.1"/>
    </source>
</evidence>
<dbReference type="PANTHER" id="PTHR22677">
    <property type="entry name" value="ANKYRIN REPEAT DOMAIN-CONTAINING PROTEIN 60"/>
    <property type="match status" value="1"/>
</dbReference>
<dbReference type="InterPro" id="IPR039323">
    <property type="entry name" value="ANKRD_45/46/60"/>
</dbReference>
<dbReference type="InterPro" id="IPR036770">
    <property type="entry name" value="Ankyrin_rpt-contain_sf"/>
</dbReference>
<dbReference type="AlphaFoldDB" id="A0A853IZP7"/>
<gene>
    <name evidence="3" type="ORF">H0I39_18925</name>
    <name evidence="4" type="ORF">H0I39_20130</name>
    <name evidence="5" type="ORF">H0I39_20580</name>
    <name evidence="6" type="ORF">H0I39_20965</name>
</gene>
<comment type="caution">
    <text evidence="4">The sequence shown here is derived from an EMBL/GenBank/DDBJ whole genome shotgun (WGS) entry which is preliminary data.</text>
</comment>
<dbReference type="EMBL" id="JACCKX010000002">
    <property type="protein sequence ID" value="NZA03423.1"/>
    <property type="molecule type" value="Genomic_DNA"/>
</dbReference>
<feature type="repeat" description="ANK" evidence="1">
    <location>
        <begin position="153"/>
        <end position="185"/>
    </location>
</feature>
<dbReference type="Gene3D" id="1.25.40.20">
    <property type="entry name" value="Ankyrin repeat-containing domain"/>
    <property type="match status" value="3"/>
</dbReference>
<dbReference type="PRINTS" id="PR01415">
    <property type="entry name" value="ANKYRIN"/>
</dbReference>
<keyword evidence="2" id="KW-0732">Signal</keyword>
<organism evidence="4 7">
    <name type="scientific">Ottowia beijingensis</name>
    <dbReference type="NCBI Taxonomy" id="1207057"/>
    <lineage>
        <taxon>Bacteria</taxon>
        <taxon>Pseudomonadati</taxon>
        <taxon>Pseudomonadota</taxon>
        <taxon>Betaproteobacteria</taxon>
        <taxon>Burkholderiales</taxon>
        <taxon>Comamonadaceae</taxon>
        <taxon>Ottowia</taxon>
    </lineage>
</organism>
<evidence type="ECO:0000256" key="2">
    <source>
        <dbReference type="SAM" id="SignalP"/>
    </source>
</evidence>
<dbReference type="EMBL" id="JACCKX010000003">
    <property type="protein sequence ID" value="NZA03465.1"/>
    <property type="molecule type" value="Genomic_DNA"/>
</dbReference>
<evidence type="ECO:0000313" key="6">
    <source>
        <dbReference type="EMBL" id="NZA03506.1"/>
    </source>
</evidence>
<dbReference type="PANTHER" id="PTHR22677:SF4">
    <property type="entry name" value="USHER SYNDROME TYPE-1G PROTEIN-LIKE PROTEIN"/>
    <property type="match status" value="1"/>
</dbReference>
<keyword evidence="7" id="KW-1185">Reference proteome</keyword>
<reference evidence="4 7" key="1">
    <citation type="submission" date="2020-07" db="EMBL/GenBank/DDBJ databases">
        <authorList>
            <person name="Maaloum M."/>
        </authorList>
    </citation>
    <scope>NUCLEOTIDE SEQUENCE [LARGE SCALE GENOMIC DNA]</scope>
    <source>
        <strain evidence="4 7">GCS-AN-3</strain>
    </source>
</reference>
<dbReference type="Pfam" id="PF12796">
    <property type="entry name" value="Ank_2"/>
    <property type="match status" value="1"/>
</dbReference>
<sequence>MIRNVRKSITAVAFGLFTVAALADSGAFFRAIKQDNDVAMRSLLASGVDPNTKDEKGVPGLYMALQEGSLRVARLLIDSPRLKPETRNATDESPLMMAALKGHLDLARQLIARDADVNKPGWTPLHYAATGGHLDIMRLLLEEHAFIDAQSPNGTTPLMMAASYGTPEAVKLLIEAGADIHMRNQKGLSALDFARRAERRDSVELMETALRWSQQKQGPRGQW</sequence>
<proteinExistence type="predicted"/>
<dbReference type="PROSITE" id="PS50088">
    <property type="entry name" value="ANK_REPEAT"/>
    <property type="match status" value="3"/>
</dbReference>
<feature type="repeat" description="ANK" evidence="1">
    <location>
        <begin position="120"/>
        <end position="152"/>
    </location>
</feature>
<evidence type="ECO:0000313" key="3">
    <source>
        <dbReference type="EMBL" id="NZA03273.1"/>
    </source>
</evidence>